<evidence type="ECO:0000313" key="2">
    <source>
        <dbReference type="EMBL" id="KLV01176.1"/>
    </source>
</evidence>
<dbReference type="EMBL" id="LDOV01000016">
    <property type="protein sequence ID" value="KLV01176.1"/>
    <property type="molecule type" value="Genomic_DNA"/>
</dbReference>
<comment type="caution">
    <text evidence="2">The sequence shown here is derived from an EMBL/GenBank/DDBJ whole genome shotgun (WGS) entry which is preliminary data.</text>
</comment>
<keyword evidence="1" id="KW-0732">Signal</keyword>
<evidence type="ECO:0000313" key="3">
    <source>
        <dbReference type="Proteomes" id="UP000036426"/>
    </source>
</evidence>
<organism evidence="2 3">
    <name type="scientific">Photobacterium aphoticum</name>
    <dbReference type="NCBI Taxonomy" id="754436"/>
    <lineage>
        <taxon>Bacteria</taxon>
        <taxon>Pseudomonadati</taxon>
        <taxon>Pseudomonadota</taxon>
        <taxon>Gammaproteobacteria</taxon>
        <taxon>Vibrionales</taxon>
        <taxon>Vibrionaceae</taxon>
        <taxon>Photobacterium</taxon>
    </lineage>
</organism>
<sequence length="227" mass="25315">MIVSSEQMKTGNQSKAIKASRGAKRAVLALCMAAFTVNAQPQGDARTVIQPGATVQDVASLPYAFDCSALYQETLTYCLDQQAFLGIDANLLVVHFHDEQVSRLEWQLPLTQASYTSVLNGLRKDGYSYAWLFVDEGSHEASLDVLAELPSLTTEAARNQLDQRMFRLANRGDFRTPRTYHFVDRETFSLAQQQSITDTLNWLPSQPRPWVTVQVDGQQLTVIVNGL</sequence>
<protein>
    <submittedName>
        <fullName evidence="2">Uncharacterized protein</fullName>
    </submittedName>
</protein>
<gene>
    <name evidence="2" type="ORF">ABT58_08540</name>
</gene>
<feature type="signal peptide" evidence="1">
    <location>
        <begin position="1"/>
        <end position="39"/>
    </location>
</feature>
<name>A0A0J1GNL5_9GAMM</name>
<proteinExistence type="predicted"/>
<keyword evidence="3" id="KW-1185">Reference proteome</keyword>
<accession>A0A0J1GNL5</accession>
<dbReference type="PATRIC" id="fig|754436.4.peg.1802"/>
<feature type="chain" id="PRO_5005251940" evidence="1">
    <location>
        <begin position="40"/>
        <end position="227"/>
    </location>
</feature>
<dbReference type="Proteomes" id="UP000036426">
    <property type="component" value="Unassembled WGS sequence"/>
</dbReference>
<evidence type="ECO:0000256" key="1">
    <source>
        <dbReference type="SAM" id="SignalP"/>
    </source>
</evidence>
<dbReference type="AlphaFoldDB" id="A0A0J1GNL5"/>
<reference evidence="2 3" key="1">
    <citation type="submission" date="2015-05" db="EMBL/GenBank/DDBJ databases">
        <title>Photobacterium galathea sp. nov.</title>
        <authorList>
            <person name="Machado H."/>
            <person name="Gram L."/>
        </authorList>
    </citation>
    <scope>NUCLEOTIDE SEQUENCE [LARGE SCALE GENOMIC DNA]</scope>
    <source>
        <strain evidence="2 3">DSM 25995</strain>
    </source>
</reference>